<dbReference type="AlphaFoldDB" id="A0A2T7PLE9"/>
<dbReference type="GO" id="GO:0000166">
    <property type="term" value="F:nucleotide binding"/>
    <property type="evidence" value="ECO:0007669"/>
    <property type="project" value="UniProtKB-KW"/>
</dbReference>
<evidence type="ECO:0000313" key="4">
    <source>
        <dbReference type="EMBL" id="PVD34261.1"/>
    </source>
</evidence>
<dbReference type="STRING" id="400727.A0A2T7PLE9"/>
<dbReference type="OMA" id="DMIAYRE"/>
<evidence type="ECO:0000313" key="5">
    <source>
        <dbReference type="Proteomes" id="UP000245119"/>
    </source>
</evidence>
<sequence length="539" mass="60328">MWDAVVITTADEVQKEAFRLQVDDKIARKELPLDLPIHLVSDPPGFKIGNGGSTLVALEFLNNLYGEKIFQMKILLIHAGGWSQRMPNATILGKIFSAVPHGQPIYQMLDLKLALYWPFVSIIAPGIFLVCADDILVYDLGEENDWSVPARGFTALAHPSPISIGRTHGVYVIDEVEKLDTKKHVLVANCLEVLQKPSDEKMKERGALLKSDDNHFEFADGICMDGDIVYTDSSYYFGVDVMRKLLKLKQTLGSISCEIDAYGDFLQALGQRSSDAYIFNTSNISQMTSELIQVRKQAFDALQKTNLSLIIMNASRFIHIGTTKELIHHFCQDKDFQYQLALEKNVFNCWGENLETEKKHIPDSHTDVALPAGSLSKGCVMHSVLPRSSSVAENCIVEYCHFDIPVVFRDGSIISNCQWLKCDGQCRETLVVPENIFLHTVSVLLEGASYFVTIFFAISDNLKTSVPQSKLASLPFLHKTVGFALQQWQLPERVVIPEVSKVSDDHSEVKRSLWTLKLYPGATSMTESLQMALEMIQCA</sequence>
<dbReference type="EMBL" id="PZQS01000003">
    <property type="protein sequence ID" value="PVD34261.1"/>
    <property type="molecule type" value="Genomic_DNA"/>
</dbReference>
<dbReference type="Pfam" id="PF07959">
    <property type="entry name" value="Fucose_pyrophosphorylase"/>
    <property type="match status" value="1"/>
</dbReference>
<proteinExistence type="predicted"/>
<comment type="caution">
    <text evidence="4">The sequence shown here is derived from an EMBL/GenBank/DDBJ whole genome shotgun (WGS) entry which is preliminary data.</text>
</comment>
<dbReference type="GO" id="GO:0016772">
    <property type="term" value="F:transferase activity, transferring phosphorus-containing groups"/>
    <property type="evidence" value="ECO:0007669"/>
    <property type="project" value="InterPro"/>
</dbReference>
<dbReference type="PANTHER" id="PTHR15045">
    <property type="entry name" value="FUCOSE-1-PHOSPHATE GUANYLYLTRANSFERASE"/>
    <property type="match status" value="1"/>
</dbReference>
<evidence type="ECO:0000259" key="3">
    <source>
        <dbReference type="Pfam" id="PF07959"/>
    </source>
</evidence>
<evidence type="ECO:0000256" key="2">
    <source>
        <dbReference type="ARBA" id="ARBA00022741"/>
    </source>
</evidence>
<evidence type="ECO:0000256" key="1">
    <source>
        <dbReference type="ARBA" id="ARBA00022679"/>
    </source>
</evidence>
<reference evidence="4 5" key="1">
    <citation type="submission" date="2018-04" db="EMBL/GenBank/DDBJ databases">
        <title>The genome of golden apple snail Pomacea canaliculata provides insight into stress tolerance and invasive adaptation.</title>
        <authorList>
            <person name="Liu C."/>
            <person name="Liu B."/>
            <person name="Ren Y."/>
            <person name="Zhang Y."/>
            <person name="Wang H."/>
            <person name="Li S."/>
            <person name="Jiang F."/>
            <person name="Yin L."/>
            <person name="Zhang G."/>
            <person name="Qian W."/>
            <person name="Fan W."/>
        </authorList>
    </citation>
    <scope>NUCLEOTIDE SEQUENCE [LARGE SCALE GENOMIC DNA]</scope>
    <source>
        <strain evidence="4">SZHN2017</strain>
        <tissue evidence="4">Muscle</tissue>
    </source>
</reference>
<organism evidence="4 5">
    <name type="scientific">Pomacea canaliculata</name>
    <name type="common">Golden apple snail</name>
    <dbReference type="NCBI Taxonomy" id="400727"/>
    <lineage>
        <taxon>Eukaryota</taxon>
        <taxon>Metazoa</taxon>
        <taxon>Spiralia</taxon>
        <taxon>Lophotrochozoa</taxon>
        <taxon>Mollusca</taxon>
        <taxon>Gastropoda</taxon>
        <taxon>Caenogastropoda</taxon>
        <taxon>Architaenioglossa</taxon>
        <taxon>Ampullarioidea</taxon>
        <taxon>Ampullariidae</taxon>
        <taxon>Pomacea</taxon>
    </lineage>
</organism>
<dbReference type="InterPro" id="IPR012887">
    <property type="entry name" value="GDP_fucose_pyrophosphorylase"/>
</dbReference>
<keyword evidence="2" id="KW-0547">Nucleotide-binding</keyword>
<feature type="domain" description="GDP-fucose pyrophosphorylase" evidence="3">
    <location>
        <begin position="67"/>
        <end position="520"/>
    </location>
</feature>
<dbReference type="GO" id="GO:0042350">
    <property type="term" value="P:GDP-L-fucose biosynthetic process"/>
    <property type="evidence" value="ECO:0007669"/>
    <property type="project" value="UniProtKB-ARBA"/>
</dbReference>
<dbReference type="PANTHER" id="PTHR15045:SF1">
    <property type="entry name" value="FUCOSE-1-PHOSPHATE GUANYLYLTRANSFERASE"/>
    <property type="match status" value="1"/>
</dbReference>
<keyword evidence="5" id="KW-1185">Reference proteome</keyword>
<accession>A0A2T7PLE9</accession>
<name>A0A2T7PLE9_POMCA</name>
<keyword evidence="1" id="KW-0808">Transferase</keyword>
<dbReference type="Proteomes" id="UP000245119">
    <property type="component" value="Linkage Group LG3"/>
</dbReference>
<protein>
    <recommendedName>
        <fullName evidence="3">GDP-fucose pyrophosphorylase domain-containing protein</fullName>
    </recommendedName>
</protein>
<gene>
    <name evidence="4" type="ORF">C0Q70_05530</name>
</gene>
<dbReference type="OrthoDB" id="10062280at2759"/>